<evidence type="ECO:0000313" key="2">
    <source>
        <dbReference type="Proteomes" id="UP000236630"/>
    </source>
</evidence>
<keyword evidence="2" id="KW-1185">Reference proteome</keyword>
<dbReference type="EMBL" id="BDQV01000950">
    <property type="protein sequence ID" value="GAY68679.1"/>
    <property type="molecule type" value="Genomic_DNA"/>
</dbReference>
<dbReference type="AlphaFoldDB" id="A0A2H5QVR6"/>
<proteinExistence type="predicted"/>
<sequence>MYPCLIEETNGTNSKDSAIQLCTSGKTQDYAVSWPFDKSWEAYDDLANERMYFPNSNDDDVELDKSWVGYEDDLFKIEIDRKKGIRGTNGFLFDPASNNRMIMRMGQRFKNDVQFRAALEGGTKWIAAKFLHIWKQSEHREVDKLRNEIATTYGIKCPIWKLEAVDKMARFWLRTDHWICTAVTIQIRDGDCKQSQHRYYINKITAAVYRRHF</sequence>
<comment type="caution">
    <text evidence="1">The sequence shown here is derived from an EMBL/GenBank/DDBJ whole genome shotgun (WGS) entry which is preliminary data.</text>
</comment>
<name>A0A2H5QVR6_CITUN</name>
<protein>
    <recommendedName>
        <fullName evidence="3">Transposase MuDR plant domain-containing protein</fullName>
    </recommendedName>
</protein>
<accession>A0A2H5QVR6</accession>
<dbReference type="Proteomes" id="UP000236630">
    <property type="component" value="Unassembled WGS sequence"/>
</dbReference>
<reference evidence="1 2" key="1">
    <citation type="journal article" date="2017" name="Front. Genet.">
        <title>Draft sequencing of the heterozygous diploid genome of Satsuma (Citrus unshiu Marc.) using a hybrid assembly approach.</title>
        <authorList>
            <person name="Shimizu T."/>
            <person name="Tanizawa Y."/>
            <person name="Mochizuki T."/>
            <person name="Nagasaki H."/>
            <person name="Yoshioka T."/>
            <person name="Toyoda A."/>
            <person name="Fujiyama A."/>
            <person name="Kaminuma E."/>
            <person name="Nakamura Y."/>
        </authorList>
    </citation>
    <scope>NUCLEOTIDE SEQUENCE [LARGE SCALE GENOMIC DNA]</scope>
    <source>
        <strain evidence="2">cv. Miyagawa wase</strain>
    </source>
</reference>
<gene>
    <name evidence="1" type="ORF">CUMW_266030</name>
</gene>
<evidence type="ECO:0008006" key="3">
    <source>
        <dbReference type="Google" id="ProtNLM"/>
    </source>
</evidence>
<evidence type="ECO:0000313" key="1">
    <source>
        <dbReference type="EMBL" id="GAY68679.1"/>
    </source>
</evidence>
<organism evidence="1 2">
    <name type="scientific">Citrus unshiu</name>
    <name type="common">Satsuma mandarin</name>
    <name type="synonym">Citrus nobilis var. unshiu</name>
    <dbReference type="NCBI Taxonomy" id="55188"/>
    <lineage>
        <taxon>Eukaryota</taxon>
        <taxon>Viridiplantae</taxon>
        <taxon>Streptophyta</taxon>
        <taxon>Embryophyta</taxon>
        <taxon>Tracheophyta</taxon>
        <taxon>Spermatophyta</taxon>
        <taxon>Magnoliopsida</taxon>
        <taxon>eudicotyledons</taxon>
        <taxon>Gunneridae</taxon>
        <taxon>Pentapetalae</taxon>
        <taxon>rosids</taxon>
        <taxon>malvids</taxon>
        <taxon>Sapindales</taxon>
        <taxon>Rutaceae</taxon>
        <taxon>Aurantioideae</taxon>
        <taxon>Citrus</taxon>
    </lineage>
</organism>